<protein>
    <submittedName>
        <fullName evidence="1">Uncharacterized protein</fullName>
    </submittedName>
</protein>
<name>A0A9Q1ACD9_SALPP</name>
<comment type="caution">
    <text evidence="1">The sequence shown here is derived from an EMBL/GenBank/DDBJ whole genome shotgun (WGS) entry which is preliminary data.</text>
</comment>
<reference evidence="1" key="1">
    <citation type="submission" date="2022-11" db="EMBL/GenBank/DDBJ databases">
        <authorList>
            <person name="Hyden B.L."/>
            <person name="Feng K."/>
            <person name="Yates T."/>
            <person name="Jawdy S."/>
            <person name="Smart L.B."/>
            <person name="Muchero W."/>
        </authorList>
    </citation>
    <scope>NUCLEOTIDE SEQUENCE</scope>
    <source>
        <tissue evidence="1">Shoot tip</tissue>
    </source>
</reference>
<dbReference type="Proteomes" id="UP001151532">
    <property type="component" value="Chromosome 4"/>
</dbReference>
<gene>
    <name evidence="1" type="ORF">OIU79_022066</name>
</gene>
<accession>A0A9Q1ACD9</accession>
<evidence type="ECO:0000313" key="1">
    <source>
        <dbReference type="EMBL" id="KAJ6766017.1"/>
    </source>
</evidence>
<keyword evidence="2" id="KW-1185">Reference proteome</keyword>
<evidence type="ECO:0000313" key="2">
    <source>
        <dbReference type="Proteomes" id="UP001151532"/>
    </source>
</evidence>
<dbReference type="EMBL" id="JAPFFK010000004">
    <property type="protein sequence ID" value="KAJ6766017.1"/>
    <property type="molecule type" value="Genomic_DNA"/>
</dbReference>
<sequence>MASFDIRNSPAHSIVKHSQFVGSVGKKNNGYQTKMGIVQYSQFEMINKTASMITRDNINFAIF</sequence>
<dbReference type="AlphaFoldDB" id="A0A9Q1ACD9"/>
<organism evidence="1 2">
    <name type="scientific">Salix purpurea</name>
    <name type="common">Purple osier willow</name>
    <dbReference type="NCBI Taxonomy" id="77065"/>
    <lineage>
        <taxon>Eukaryota</taxon>
        <taxon>Viridiplantae</taxon>
        <taxon>Streptophyta</taxon>
        <taxon>Embryophyta</taxon>
        <taxon>Tracheophyta</taxon>
        <taxon>Spermatophyta</taxon>
        <taxon>Magnoliopsida</taxon>
        <taxon>eudicotyledons</taxon>
        <taxon>Gunneridae</taxon>
        <taxon>Pentapetalae</taxon>
        <taxon>rosids</taxon>
        <taxon>fabids</taxon>
        <taxon>Malpighiales</taxon>
        <taxon>Salicaceae</taxon>
        <taxon>Saliceae</taxon>
        <taxon>Salix</taxon>
    </lineage>
</organism>
<proteinExistence type="predicted"/>
<reference evidence="1" key="2">
    <citation type="journal article" date="2023" name="Int. J. Mol. Sci.">
        <title>De Novo Assembly and Annotation of 11 Diverse Shrub Willow (Salix) Genomes Reveals Novel Gene Organization in Sex-Linked Regions.</title>
        <authorList>
            <person name="Hyden B."/>
            <person name="Feng K."/>
            <person name="Yates T.B."/>
            <person name="Jawdy S."/>
            <person name="Cereghino C."/>
            <person name="Smart L.B."/>
            <person name="Muchero W."/>
        </authorList>
    </citation>
    <scope>NUCLEOTIDE SEQUENCE</scope>
    <source>
        <tissue evidence="1">Shoot tip</tissue>
    </source>
</reference>